<keyword evidence="3 4" id="KW-0413">Isomerase</keyword>
<organism evidence="7 8">
    <name type="scientific">Vigna unguiculata</name>
    <name type="common">Cowpea</name>
    <dbReference type="NCBI Taxonomy" id="3917"/>
    <lineage>
        <taxon>Eukaryota</taxon>
        <taxon>Viridiplantae</taxon>
        <taxon>Streptophyta</taxon>
        <taxon>Embryophyta</taxon>
        <taxon>Tracheophyta</taxon>
        <taxon>Spermatophyta</taxon>
        <taxon>Magnoliopsida</taxon>
        <taxon>eudicotyledons</taxon>
        <taxon>Gunneridae</taxon>
        <taxon>Pentapetalae</taxon>
        <taxon>rosids</taxon>
        <taxon>fabids</taxon>
        <taxon>Fabales</taxon>
        <taxon>Fabaceae</taxon>
        <taxon>Papilionoideae</taxon>
        <taxon>50 kb inversion clade</taxon>
        <taxon>NPAAA clade</taxon>
        <taxon>indigoferoid/millettioid clade</taxon>
        <taxon>Phaseoleae</taxon>
        <taxon>Vigna</taxon>
    </lineage>
</organism>
<protein>
    <recommendedName>
        <fullName evidence="4">Terpene cyclase/mutase family member</fullName>
        <ecNumber evidence="4">5.4.99.-</ecNumber>
    </recommendedName>
</protein>
<dbReference type="InterPro" id="IPR002365">
    <property type="entry name" value="Terpene_synthase_CS"/>
</dbReference>
<dbReference type="Pfam" id="PF13249">
    <property type="entry name" value="SQHop_cyclase_N"/>
    <property type="match status" value="1"/>
</dbReference>
<proteinExistence type="inferred from homology"/>
<dbReference type="FunFam" id="1.50.10.20:FF:000022">
    <property type="entry name" value="Terpene cyclase/mutase family member"/>
    <property type="match status" value="1"/>
</dbReference>
<dbReference type="GO" id="GO:0031559">
    <property type="term" value="F:oxidosqualene cyclase activity"/>
    <property type="evidence" value="ECO:0007669"/>
    <property type="project" value="UniProtKB-ARBA"/>
</dbReference>
<dbReference type="InterPro" id="IPR018333">
    <property type="entry name" value="Squalene_cyclase"/>
</dbReference>
<dbReference type="NCBIfam" id="TIGR01787">
    <property type="entry name" value="squalene_cyclas"/>
    <property type="match status" value="1"/>
</dbReference>
<dbReference type="FunFam" id="1.50.10.20:FF:000002">
    <property type="entry name" value="Terpene cyclase/mutase family member"/>
    <property type="match status" value="1"/>
</dbReference>
<accession>A0A4D6LTT6</accession>
<evidence type="ECO:0000313" key="7">
    <source>
        <dbReference type="EMBL" id="QCD91957.1"/>
    </source>
</evidence>
<evidence type="ECO:0000259" key="6">
    <source>
        <dbReference type="Pfam" id="PF13249"/>
    </source>
</evidence>
<dbReference type="EC" id="5.4.99.-" evidence="4"/>
<name>A0A4D6LTT6_VIGUN</name>
<dbReference type="Pfam" id="PF13243">
    <property type="entry name" value="SQHop_cyclase_C"/>
    <property type="match status" value="1"/>
</dbReference>
<dbReference type="Gramene" id="Vigun04g000800.1.v1.2">
    <property type="protein sequence ID" value="Vigun04g000800.1.v1.2"/>
    <property type="gene ID" value="Vigun04g000800.v1.2"/>
</dbReference>
<dbReference type="AlphaFoldDB" id="A0A4D6LTT6"/>
<dbReference type="PANTHER" id="PTHR11764">
    <property type="entry name" value="TERPENE CYCLASE/MUTASE FAMILY MEMBER"/>
    <property type="match status" value="1"/>
</dbReference>
<dbReference type="PANTHER" id="PTHR11764:SF44">
    <property type="entry name" value="LANOSTEROL SYNTHASE"/>
    <property type="match status" value="1"/>
</dbReference>
<dbReference type="Proteomes" id="UP000501690">
    <property type="component" value="Linkage Group LG5"/>
</dbReference>
<dbReference type="InterPro" id="IPR008930">
    <property type="entry name" value="Terpenoid_cyclase/PrenylTrfase"/>
</dbReference>
<dbReference type="Gene3D" id="1.50.10.20">
    <property type="match status" value="2"/>
</dbReference>
<keyword evidence="2" id="KW-0677">Repeat</keyword>
<evidence type="ECO:0000256" key="2">
    <source>
        <dbReference type="ARBA" id="ARBA00022737"/>
    </source>
</evidence>
<dbReference type="PROSITE" id="PS01074">
    <property type="entry name" value="TERPENE_SYNTHASES"/>
    <property type="match status" value="1"/>
</dbReference>
<dbReference type="EMBL" id="CP039349">
    <property type="protein sequence ID" value="QCD91957.1"/>
    <property type="molecule type" value="Genomic_DNA"/>
</dbReference>
<gene>
    <name evidence="7" type="ORF">DEO72_LG5g12</name>
</gene>
<dbReference type="SFLD" id="SFLDG01016">
    <property type="entry name" value="Prenyltransferase_Like_2"/>
    <property type="match status" value="1"/>
</dbReference>
<dbReference type="OrthoDB" id="21502at2759"/>
<feature type="domain" description="Squalene cyclase C-terminal" evidence="5">
    <location>
        <begin position="417"/>
        <end position="754"/>
    </location>
</feature>
<evidence type="ECO:0000256" key="1">
    <source>
        <dbReference type="ARBA" id="ARBA00009755"/>
    </source>
</evidence>
<keyword evidence="8" id="KW-1185">Reference proteome</keyword>
<dbReference type="GO" id="GO:0005811">
    <property type="term" value="C:lipid droplet"/>
    <property type="evidence" value="ECO:0007669"/>
    <property type="project" value="InterPro"/>
</dbReference>
<dbReference type="SUPFAM" id="SSF48239">
    <property type="entry name" value="Terpenoid cyclases/Protein prenyltransferases"/>
    <property type="match status" value="2"/>
</dbReference>
<evidence type="ECO:0000259" key="5">
    <source>
        <dbReference type="Pfam" id="PF13243"/>
    </source>
</evidence>
<dbReference type="GO" id="GO:0016104">
    <property type="term" value="P:triterpenoid biosynthetic process"/>
    <property type="evidence" value="ECO:0007669"/>
    <property type="project" value="InterPro"/>
</dbReference>
<evidence type="ECO:0000256" key="4">
    <source>
        <dbReference type="RuleBase" id="RU362003"/>
    </source>
</evidence>
<dbReference type="InterPro" id="IPR032697">
    <property type="entry name" value="SQ_cyclase_N"/>
</dbReference>
<dbReference type="InterPro" id="IPR032696">
    <property type="entry name" value="SQ_cyclase_C"/>
</dbReference>
<evidence type="ECO:0000256" key="3">
    <source>
        <dbReference type="ARBA" id="ARBA00023235"/>
    </source>
</evidence>
<comment type="similarity">
    <text evidence="1 4">Belongs to the terpene cyclase/mutase family.</text>
</comment>
<sequence length="763" mass="87823">MWKLKVSEKNEEEERVRSVNNHMGRQFWEFDPNLGSKEERAAVEQVRQEFNKNRFKYKHSSDLLMRLQFEREKGIKRKEARRKKEIEREEDINEEVVGSTLKTALRSLSTLQAEDGFWPADYGGPLFLLPGLVIGLWVTGTLNAVLQREHQSEMRRYLLNHQNEDGGWGLHIEGHSTMFCTALNYVSLRLLGEEVDGGDGSMQKARAWILHRGGVTHIPSWGKLWLSVLGVYEWSGMKAIPPEIWVLPYCVPFHPGRMWCHSRLVYLPMSYLYGRRFVGPINATILSLRKELYTLPYHILHWDQAKTLCAKEDMYHRCPMIQNILWSFLDNVGEPLLMRWPYSKLRQKALDCVMQHIHYEDENTNYVCIGPINKVLNMVCCWVENPNSQAFQCHISRIKDYLWVAEDGMKMQGYNGSQFWDVVLSVQAILATNLEDEYGSMLKRANNFIKCSQITANSSGNPSYWYRHISKGGWPFSTADNGWPSTDCTAEGLKTAILLSDLPFETVGKAVEIEQLYEAVNLTLSLQNKNGGFASYELTRSYAWLEKMNPAETFEDIMIDYQCVECTSSIIQGLALFRRRYPTYRRKEIETCIAKAASYIESIQLADGSWYGSWGICYTYGTWFGIKGLIAAGKRYQDDHSIRRACDFLLSNQQLSGGWGESYIACQQKVYMNLEGNKSHVVNTAWAMLALIEAGQGQRDPIPLHRAAKVLINSQMENGEFPQQEIMGVFNKNCTISYSAYRNIFPIWALGEYRSRILCCPNK</sequence>
<feature type="domain" description="Squalene cyclase N-terminal" evidence="6">
    <location>
        <begin position="103"/>
        <end position="404"/>
    </location>
</feature>
<dbReference type="CDD" id="cd02892">
    <property type="entry name" value="SQCY_1"/>
    <property type="match status" value="1"/>
</dbReference>
<evidence type="ECO:0000313" key="8">
    <source>
        <dbReference type="Proteomes" id="UP000501690"/>
    </source>
</evidence>
<reference evidence="7 8" key="1">
    <citation type="submission" date="2019-04" db="EMBL/GenBank/DDBJ databases">
        <title>An improved genome assembly and genetic linkage map for asparagus bean, Vigna unguiculata ssp. sesquipedialis.</title>
        <authorList>
            <person name="Xia Q."/>
            <person name="Zhang R."/>
            <person name="Dong Y."/>
        </authorList>
    </citation>
    <scope>NUCLEOTIDE SEQUENCE [LARGE SCALE GENOMIC DNA]</scope>
    <source>
        <tissue evidence="7">Leaf</tissue>
    </source>
</reference>